<reference evidence="5 6" key="1">
    <citation type="submission" date="2012-06" db="EMBL/GenBank/DDBJ databases">
        <title>Finished chromosome of genome of Microcoleus sp. PCC 7113.</title>
        <authorList>
            <consortium name="US DOE Joint Genome Institute"/>
            <person name="Gugger M."/>
            <person name="Coursin T."/>
            <person name="Rippka R."/>
            <person name="Tandeau De Marsac N."/>
            <person name="Huntemann M."/>
            <person name="Wei C.-L."/>
            <person name="Han J."/>
            <person name="Detter J.C."/>
            <person name="Han C."/>
            <person name="Tapia R."/>
            <person name="Chen A."/>
            <person name="Kyrpides N."/>
            <person name="Mavromatis K."/>
            <person name="Markowitz V."/>
            <person name="Szeto E."/>
            <person name="Ivanova N."/>
            <person name="Pagani I."/>
            <person name="Pati A."/>
            <person name="Goodwin L."/>
            <person name="Nordberg H.P."/>
            <person name="Cantor M.N."/>
            <person name="Hua S.X."/>
            <person name="Woyke T."/>
            <person name="Kerfeld C.A."/>
        </authorList>
    </citation>
    <scope>NUCLEOTIDE SEQUENCE [LARGE SCALE GENOMIC DNA]</scope>
    <source>
        <strain evidence="5 6">PCC 7113</strain>
    </source>
</reference>
<dbReference type="PANTHER" id="PTHR45772">
    <property type="entry name" value="CONSERVED COMPONENT OF ABC TRANSPORTER FOR NATURAL AMINO ACIDS-RELATED"/>
    <property type="match status" value="1"/>
</dbReference>
<dbReference type="PROSITE" id="PS00211">
    <property type="entry name" value="ABC_TRANSPORTER_1"/>
    <property type="match status" value="1"/>
</dbReference>
<dbReference type="GO" id="GO:0005886">
    <property type="term" value="C:plasma membrane"/>
    <property type="evidence" value="ECO:0007669"/>
    <property type="project" value="TreeGrafter"/>
</dbReference>
<dbReference type="Gene3D" id="3.40.50.300">
    <property type="entry name" value="P-loop containing nucleotide triphosphate hydrolases"/>
    <property type="match status" value="1"/>
</dbReference>
<proteinExistence type="predicted"/>
<dbReference type="Proteomes" id="UP000010471">
    <property type="component" value="Chromosome"/>
</dbReference>
<dbReference type="InterPro" id="IPR027417">
    <property type="entry name" value="P-loop_NTPase"/>
</dbReference>
<evidence type="ECO:0000259" key="4">
    <source>
        <dbReference type="PROSITE" id="PS50893"/>
    </source>
</evidence>
<dbReference type="CDD" id="cd03219">
    <property type="entry name" value="ABC_Mj1267_LivG_branched"/>
    <property type="match status" value="1"/>
</dbReference>
<keyword evidence="3 5" id="KW-0067">ATP-binding</keyword>
<dbReference type="PATRIC" id="fig|1173027.3.peg.218"/>
<organism evidence="5 6">
    <name type="scientific">Allocoleopsis franciscana PCC 7113</name>
    <dbReference type="NCBI Taxonomy" id="1173027"/>
    <lineage>
        <taxon>Bacteria</taxon>
        <taxon>Bacillati</taxon>
        <taxon>Cyanobacteriota</taxon>
        <taxon>Cyanophyceae</taxon>
        <taxon>Coleofasciculales</taxon>
        <taxon>Coleofasciculaceae</taxon>
        <taxon>Allocoleopsis</taxon>
        <taxon>Allocoleopsis franciscana</taxon>
    </lineage>
</organism>
<dbReference type="AlphaFoldDB" id="K9W8Q7"/>
<protein>
    <submittedName>
        <fullName evidence="5">Amino acid/amide ABC transporter ATP-binding protein 1, HAAT family</fullName>
    </submittedName>
</protein>
<dbReference type="GO" id="GO:0042941">
    <property type="term" value="P:D-alanine transmembrane transport"/>
    <property type="evidence" value="ECO:0007669"/>
    <property type="project" value="TreeGrafter"/>
</dbReference>
<dbReference type="FunFam" id="3.40.50.300:FF:000421">
    <property type="entry name" value="Branched-chain amino acid ABC transporter ATP-binding protein"/>
    <property type="match status" value="1"/>
</dbReference>
<name>K9W8Q7_9CYAN</name>
<dbReference type="PANTHER" id="PTHR45772:SF7">
    <property type="entry name" value="AMINO ACID ABC TRANSPORTER ATP-BINDING PROTEIN"/>
    <property type="match status" value="1"/>
</dbReference>
<dbReference type="SMART" id="SM00382">
    <property type="entry name" value="AAA"/>
    <property type="match status" value="1"/>
</dbReference>
<dbReference type="GO" id="GO:0005304">
    <property type="term" value="F:L-valine transmembrane transporter activity"/>
    <property type="evidence" value="ECO:0007669"/>
    <property type="project" value="TreeGrafter"/>
</dbReference>
<dbReference type="GO" id="GO:0015188">
    <property type="term" value="F:L-isoleucine transmembrane transporter activity"/>
    <property type="evidence" value="ECO:0007669"/>
    <property type="project" value="TreeGrafter"/>
</dbReference>
<dbReference type="GO" id="GO:1903805">
    <property type="term" value="P:L-valine import across plasma membrane"/>
    <property type="evidence" value="ECO:0007669"/>
    <property type="project" value="TreeGrafter"/>
</dbReference>
<gene>
    <name evidence="5" type="ORF">Mic7113_0199</name>
</gene>
<dbReference type="SUPFAM" id="SSF52540">
    <property type="entry name" value="P-loop containing nucleoside triphosphate hydrolases"/>
    <property type="match status" value="1"/>
</dbReference>
<dbReference type="RefSeq" id="WP_015180298.1">
    <property type="nucleotide sequence ID" value="NC_019738.1"/>
</dbReference>
<dbReference type="InterPro" id="IPR051120">
    <property type="entry name" value="ABC_AA/LPS_Transport"/>
</dbReference>
<evidence type="ECO:0000313" key="5">
    <source>
        <dbReference type="EMBL" id="AFZ16134.1"/>
    </source>
</evidence>
<dbReference type="InterPro" id="IPR032823">
    <property type="entry name" value="BCA_ABC_TP_C"/>
</dbReference>
<dbReference type="GO" id="GO:0016887">
    <property type="term" value="F:ATP hydrolysis activity"/>
    <property type="evidence" value="ECO:0007669"/>
    <property type="project" value="InterPro"/>
</dbReference>
<feature type="domain" description="ABC transporter" evidence="4">
    <location>
        <begin position="4"/>
        <end position="253"/>
    </location>
</feature>
<dbReference type="KEGG" id="mic:Mic7113_0199"/>
<dbReference type="HOGENOM" id="CLU_000604_1_2_3"/>
<dbReference type="GO" id="GO:0015192">
    <property type="term" value="F:L-phenylalanine transmembrane transporter activity"/>
    <property type="evidence" value="ECO:0007669"/>
    <property type="project" value="TreeGrafter"/>
</dbReference>
<dbReference type="Pfam" id="PF12399">
    <property type="entry name" value="BCA_ABC_TP_C"/>
    <property type="match status" value="1"/>
</dbReference>
<dbReference type="Pfam" id="PF00005">
    <property type="entry name" value="ABC_tran"/>
    <property type="match status" value="1"/>
</dbReference>
<sequence length="262" mass="28939">MSLLEARQLTMRFGGLTAVKQVDFTIERGIIASLIGPNGAGKTTFFNMLTGIYVPTSGQLRLENQEITGAKPDKLTSLGIARTFQNIRLFNNMSVLENVLVGRHSRLKTGLVGALLRPPKVRLEERQARQKALAMLDFVGLGASKGPELAKNLSYGDQRRLEIARALASEPKILLLDEPTAGMNPNETADLTRFIHRIRDELNLSILLIEHDMKVVMGISDRVSVMEYGTKIAEGTPAEVQSDPRVIEAYLGKEEEDPMANR</sequence>
<evidence type="ECO:0000256" key="3">
    <source>
        <dbReference type="ARBA" id="ARBA00022840"/>
    </source>
</evidence>
<dbReference type="InterPro" id="IPR003439">
    <property type="entry name" value="ABC_transporter-like_ATP-bd"/>
</dbReference>
<dbReference type="GO" id="GO:0005524">
    <property type="term" value="F:ATP binding"/>
    <property type="evidence" value="ECO:0007669"/>
    <property type="project" value="UniProtKB-KW"/>
</dbReference>
<evidence type="ECO:0000256" key="2">
    <source>
        <dbReference type="ARBA" id="ARBA00022741"/>
    </source>
</evidence>
<dbReference type="OrthoDB" id="538665at2"/>
<dbReference type="GO" id="GO:1903806">
    <property type="term" value="P:L-isoleucine import across plasma membrane"/>
    <property type="evidence" value="ECO:0007669"/>
    <property type="project" value="TreeGrafter"/>
</dbReference>
<dbReference type="EMBL" id="CP003630">
    <property type="protein sequence ID" value="AFZ16134.1"/>
    <property type="molecule type" value="Genomic_DNA"/>
</dbReference>
<keyword evidence="2" id="KW-0547">Nucleotide-binding</keyword>
<dbReference type="eggNOG" id="COG0411">
    <property type="taxonomic scope" value="Bacteria"/>
</dbReference>
<accession>K9W8Q7</accession>
<dbReference type="GO" id="GO:0015808">
    <property type="term" value="P:L-alanine transport"/>
    <property type="evidence" value="ECO:0007669"/>
    <property type="project" value="TreeGrafter"/>
</dbReference>
<dbReference type="PROSITE" id="PS50893">
    <property type="entry name" value="ABC_TRANSPORTER_2"/>
    <property type="match status" value="1"/>
</dbReference>
<evidence type="ECO:0000256" key="1">
    <source>
        <dbReference type="ARBA" id="ARBA00022448"/>
    </source>
</evidence>
<dbReference type="STRING" id="1173027.Mic7113_0199"/>
<dbReference type="InterPro" id="IPR017871">
    <property type="entry name" value="ABC_transporter-like_CS"/>
</dbReference>
<evidence type="ECO:0000313" key="6">
    <source>
        <dbReference type="Proteomes" id="UP000010471"/>
    </source>
</evidence>
<keyword evidence="6" id="KW-1185">Reference proteome</keyword>
<dbReference type="InterPro" id="IPR003593">
    <property type="entry name" value="AAA+_ATPase"/>
</dbReference>
<keyword evidence="1" id="KW-0813">Transport</keyword>